<dbReference type="EMBL" id="JADFUA010000006">
    <property type="protein sequence ID" value="MBE9609884.1"/>
    <property type="molecule type" value="Genomic_DNA"/>
</dbReference>
<keyword evidence="2 4" id="KW-0436">Ligase</keyword>
<keyword evidence="5" id="KW-1185">Reference proteome</keyword>
<evidence type="ECO:0000313" key="5">
    <source>
        <dbReference type="Proteomes" id="UP000604481"/>
    </source>
</evidence>
<dbReference type="InterPro" id="IPR045851">
    <property type="entry name" value="AMP-bd_C_sf"/>
</dbReference>
<accession>A0A8J7FPM3</accession>
<keyword evidence="4" id="KW-0808">Transferase</keyword>
<dbReference type="Pfam" id="PF01553">
    <property type="entry name" value="Acyltransferase"/>
    <property type="match status" value="1"/>
</dbReference>
<dbReference type="InterPro" id="IPR000873">
    <property type="entry name" value="AMP-dep_synth/lig_dom"/>
</dbReference>
<dbReference type="EC" id="2.3.1.40" evidence="4"/>
<dbReference type="InterPro" id="IPR042099">
    <property type="entry name" value="ANL_N_sf"/>
</dbReference>
<dbReference type="GO" id="GO:0008779">
    <property type="term" value="F:acyl-[acyl-carrier-protein]-phospholipid O-acyltransferase activity"/>
    <property type="evidence" value="ECO:0007669"/>
    <property type="project" value="UniProtKB-EC"/>
</dbReference>
<reference evidence="4 5" key="1">
    <citation type="submission" date="2020-10" db="EMBL/GenBank/DDBJ databases">
        <title>The genome sequence of Chitinilyticum litopenaei 4Y14.</title>
        <authorList>
            <person name="Liu Y."/>
        </authorList>
    </citation>
    <scope>NUCLEOTIDE SEQUENCE [LARGE SCALE GENOMIC DNA]</scope>
    <source>
        <strain evidence="4 5">4Y14</strain>
    </source>
</reference>
<comment type="similarity">
    <text evidence="1">Belongs to the ATP-dependent AMP-binding enzyme family.</text>
</comment>
<name>A0A8J7FPM3_9NEIS</name>
<dbReference type="EC" id="6.2.1.47" evidence="4"/>
<sequence>MFKFVLRLLMHFLFRVEVRGDQSVFGPPKTLIVANHESFLDGLLLGLFLPVRATFVVHAQVMKNRWFRLALANVPHLVVEPANPLAMKAVIRLLEKGENVVIFPEGRLTDTGSLMKVYDGAAFVAAKTGARIVPVRISGAAHSYFGRLSGLYPLHMLPKISLHVLAPTALPMPEGPNAKARRRRAGEAMRQLLQNMLVQTRPRRTLYQAFCDARDSFGRKFRLAEDINMVEETYGSLTTKIAALARLTERHTSPREHVGVLMPNAVGSVALVLGLSARGRVPAMLNYTAGRDGIIAACTAAQVKTILTSRSFIAKGKLDDLIADLPGIRVQHLEDLRGEITLLDKLGILFARTFPRAMGVVDQQPNDPAVILFTSGSEGKPKGVVHSHDSLLANVAQIRAVGDFTPLDKFMVALPLFHSFGLTAGALLPVLTGCKVFFYPNPLHYRLIPELIYDRNCTVMFGTSTFLANYAKYAHPYDFGRLRYVVAGAEKLGEETRRVWMEKFGIRILEGYGVTECAPVIAVNTPMACHSGTVGQLLPGIEHRLIPVPGLEQGGLLEVRGPNLMLGYLRYERPGVLEFPDGESGHGWYSTGDVIDFDEDRFVRIVGRVKRFAKIAGEMVSLEVSEKLALTASPDHSHATSSRPDASKGEAIVLFTTDRELKREQLAEAARQTGQTELAIPREIRVLEAIPLLGTGKTDYVTLKKLAETR</sequence>
<dbReference type="Pfam" id="PF00501">
    <property type="entry name" value="AMP-binding"/>
    <property type="match status" value="1"/>
</dbReference>
<evidence type="ECO:0000313" key="4">
    <source>
        <dbReference type="EMBL" id="MBE9609884.1"/>
    </source>
</evidence>
<dbReference type="SMART" id="SM00563">
    <property type="entry name" value="PlsC"/>
    <property type="match status" value="1"/>
</dbReference>
<dbReference type="Gene3D" id="3.30.300.30">
    <property type="match status" value="1"/>
</dbReference>
<evidence type="ECO:0000259" key="3">
    <source>
        <dbReference type="SMART" id="SM00563"/>
    </source>
</evidence>
<dbReference type="NCBIfam" id="NF005959">
    <property type="entry name" value="PRK08043.1"/>
    <property type="match status" value="1"/>
</dbReference>
<dbReference type="PROSITE" id="PS00455">
    <property type="entry name" value="AMP_BINDING"/>
    <property type="match status" value="1"/>
</dbReference>
<dbReference type="PANTHER" id="PTHR43201">
    <property type="entry name" value="ACYL-COA SYNTHETASE"/>
    <property type="match status" value="1"/>
</dbReference>
<evidence type="ECO:0000256" key="2">
    <source>
        <dbReference type="ARBA" id="ARBA00022598"/>
    </source>
</evidence>
<dbReference type="GO" id="GO:0006631">
    <property type="term" value="P:fatty acid metabolic process"/>
    <property type="evidence" value="ECO:0007669"/>
    <property type="project" value="TreeGrafter"/>
</dbReference>
<keyword evidence="4" id="KW-0012">Acyltransferase</keyword>
<organism evidence="4 5">
    <name type="scientific">Chitinilyticum piscinae</name>
    <dbReference type="NCBI Taxonomy" id="2866724"/>
    <lineage>
        <taxon>Bacteria</taxon>
        <taxon>Pseudomonadati</taxon>
        <taxon>Pseudomonadota</taxon>
        <taxon>Betaproteobacteria</taxon>
        <taxon>Neisseriales</taxon>
        <taxon>Chitinibacteraceae</taxon>
        <taxon>Chitinilyticum</taxon>
    </lineage>
</organism>
<comment type="caution">
    <text evidence="4">The sequence shown here is derived from an EMBL/GenBank/DDBJ whole genome shotgun (WGS) entry which is preliminary data.</text>
</comment>
<dbReference type="Gene3D" id="3.40.50.12780">
    <property type="entry name" value="N-terminal domain of ligase-like"/>
    <property type="match status" value="1"/>
</dbReference>
<dbReference type="InterPro" id="IPR020845">
    <property type="entry name" value="AMP-binding_CS"/>
</dbReference>
<dbReference type="RefSeq" id="WP_194116414.1">
    <property type="nucleotide sequence ID" value="NZ_JADFUA010000006.1"/>
</dbReference>
<proteinExistence type="inferred from homology"/>
<dbReference type="GO" id="GO:0031956">
    <property type="term" value="F:medium-chain fatty acid-CoA ligase activity"/>
    <property type="evidence" value="ECO:0007669"/>
    <property type="project" value="TreeGrafter"/>
</dbReference>
<dbReference type="Proteomes" id="UP000604481">
    <property type="component" value="Unassembled WGS sequence"/>
</dbReference>
<dbReference type="AlphaFoldDB" id="A0A8J7FPM3"/>
<dbReference type="CDD" id="cd07989">
    <property type="entry name" value="LPLAT_AGPAT-like"/>
    <property type="match status" value="1"/>
</dbReference>
<dbReference type="PANTHER" id="PTHR43201:SF5">
    <property type="entry name" value="MEDIUM-CHAIN ACYL-COA LIGASE ACSF2, MITOCHONDRIAL"/>
    <property type="match status" value="1"/>
</dbReference>
<dbReference type="SUPFAM" id="SSF69593">
    <property type="entry name" value="Glycerol-3-phosphate (1)-acyltransferase"/>
    <property type="match status" value="1"/>
</dbReference>
<dbReference type="InterPro" id="IPR002123">
    <property type="entry name" value="Plipid/glycerol_acylTrfase"/>
</dbReference>
<dbReference type="SUPFAM" id="SSF56801">
    <property type="entry name" value="Acetyl-CoA synthetase-like"/>
    <property type="match status" value="1"/>
</dbReference>
<feature type="domain" description="Phospholipid/glycerol acyltransferase" evidence="3">
    <location>
        <begin position="30"/>
        <end position="140"/>
    </location>
</feature>
<evidence type="ECO:0000256" key="1">
    <source>
        <dbReference type="ARBA" id="ARBA00006432"/>
    </source>
</evidence>
<gene>
    <name evidence="4" type="primary">aas</name>
    <name evidence="4" type="ORF">INR99_11050</name>
</gene>
<protein>
    <submittedName>
        <fullName evidence="4">Bifunctional acyl-ACP--phospholipid O-acyltransferase/long-chain-fatty-acid--ACP ligase</fullName>
        <ecNumber evidence="4">2.3.1.40</ecNumber>
        <ecNumber evidence="4">6.2.1.47</ecNumber>
    </submittedName>
</protein>